<feature type="transmembrane region" description="Helical" evidence="8">
    <location>
        <begin position="67"/>
        <end position="85"/>
    </location>
</feature>
<dbReference type="PANTHER" id="PTHR23502:SF132">
    <property type="entry name" value="POLYAMINE TRANSPORTER 2-RELATED"/>
    <property type="match status" value="1"/>
</dbReference>
<keyword evidence="3 8" id="KW-0813">Transport</keyword>
<organism evidence="10">
    <name type="scientific">Polaromonas hydrogenivorans</name>
    <dbReference type="NCBI Taxonomy" id="335476"/>
    <lineage>
        <taxon>Bacteria</taxon>
        <taxon>Pseudomonadati</taxon>
        <taxon>Pseudomonadota</taxon>
        <taxon>Betaproteobacteria</taxon>
        <taxon>Burkholderiales</taxon>
        <taxon>Comamonadaceae</taxon>
        <taxon>Polaromonas</taxon>
    </lineage>
</organism>
<evidence type="ECO:0000256" key="7">
    <source>
        <dbReference type="ARBA" id="ARBA00023136"/>
    </source>
</evidence>
<dbReference type="InterPro" id="IPR004812">
    <property type="entry name" value="Efflux_drug-R_Bcr/CmlA"/>
</dbReference>
<accession>A0AAU7LXW1</accession>
<feature type="transmembrane region" description="Helical" evidence="8">
    <location>
        <begin position="236"/>
        <end position="258"/>
    </location>
</feature>
<feature type="transmembrane region" description="Helical" evidence="8">
    <location>
        <begin position="154"/>
        <end position="174"/>
    </location>
</feature>
<dbReference type="InterPro" id="IPR011701">
    <property type="entry name" value="MFS"/>
</dbReference>
<keyword evidence="6 8" id="KW-1133">Transmembrane helix</keyword>
<comment type="subcellular location">
    <subcellularLocation>
        <location evidence="8">Cell inner membrane</location>
        <topology evidence="8">Multi-pass membrane protein</topology>
    </subcellularLocation>
    <subcellularLocation>
        <location evidence="1">Cell membrane</location>
        <topology evidence="1">Multi-pass membrane protein</topology>
    </subcellularLocation>
</comment>
<comment type="similarity">
    <text evidence="2 8">Belongs to the major facilitator superfamily. Bcr/CmlA family.</text>
</comment>
<feature type="transmembrane region" description="Helical" evidence="8">
    <location>
        <begin position="124"/>
        <end position="148"/>
    </location>
</feature>
<dbReference type="InterPro" id="IPR036259">
    <property type="entry name" value="MFS_trans_sf"/>
</dbReference>
<reference evidence="10" key="1">
    <citation type="submission" date="2024-05" db="EMBL/GenBank/DDBJ databases">
        <authorList>
            <person name="Bunk B."/>
            <person name="Swiderski J."/>
            <person name="Sproer C."/>
            <person name="Thiel V."/>
        </authorList>
    </citation>
    <scope>NUCLEOTIDE SEQUENCE</scope>
    <source>
        <strain evidence="10">DSM 17735</strain>
        <plasmid evidence="10">p1</plasmid>
    </source>
</reference>
<proteinExistence type="inferred from homology"/>
<evidence type="ECO:0000256" key="4">
    <source>
        <dbReference type="ARBA" id="ARBA00022475"/>
    </source>
</evidence>
<dbReference type="EMBL" id="CP157676">
    <property type="protein sequence ID" value="XBP72491.1"/>
    <property type="molecule type" value="Genomic_DNA"/>
</dbReference>
<dbReference type="RefSeq" id="WP_349282106.1">
    <property type="nucleotide sequence ID" value="NZ_CBCSCU010000025.1"/>
</dbReference>
<evidence type="ECO:0000256" key="1">
    <source>
        <dbReference type="ARBA" id="ARBA00004651"/>
    </source>
</evidence>
<feature type="transmembrane region" description="Helical" evidence="8">
    <location>
        <begin position="296"/>
        <end position="322"/>
    </location>
</feature>
<evidence type="ECO:0000256" key="6">
    <source>
        <dbReference type="ARBA" id="ARBA00022989"/>
    </source>
</evidence>
<evidence type="ECO:0000313" key="10">
    <source>
        <dbReference type="EMBL" id="XBP72491.1"/>
    </source>
</evidence>
<dbReference type="InterPro" id="IPR020846">
    <property type="entry name" value="MFS_dom"/>
</dbReference>
<evidence type="ECO:0000256" key="5">
    <source>
        <dbReference type="ARBA" id="ARBA00022692"/>
    </source>
</evidence>
<feature type="transmembrane region" description="Helical" evidence="8">
    <location>
        <begin position="204"/>
        <end position="224"/>
    </location>
</feature>
<keyword evidence="10" id="KW-0614">Plasmid</keyword>
<dbReference type="NCBIfam" id="TIGR00710">
    <property type="entry name" value="efflux_Bcr_CflA"/>
    <property type="match status" value="1"/>
</dbReference>
<keyword evidence="8" id="KW-0997">Cell inner membrane</keyword>
<keyword evidence="5 8" id="KW-0812">Transmembrane</keyword>
<evidence type="ECO:0000256" key="8">
    <source>
        <dbReference type="RuleBase" id="RU365088"/>
    </source>
</evidence>
<dbReference type="CDD" id="cd17320">
    <property type="entry name" value="MFS_MdfA_MDR_like"/>
    <property type="match status" value="1"/>
</dbReference>
<feature type="transmembrane region" description="Helical" evidence="8">
    <location>
        <begin position="359"/>
        <end position="377"/>
    </location>
</feature>
<dbReference type="GO" id="GO:0005886">
    <property type="term" value="C:plasma membrane"/>
    <property type="evidence" value="ECO:0007669"/>
    <property type="project" value="UniProtKB-SubCell"/>
</dbReference>
<geneLocation type="plasmid" evidence="10">
    <name>p1</name>
</geneLocation>
<dbReference type="GO" id="GO:1990961">
    <property type="term" value="P:xenobiotic detoxification by transmembrane export across the plasma membrane"/>
    <property type="evidence" value="ECO:0007669"/>
    <property type="project" value="InterPro"/>
</dbReference>
<dbReference type="PANTHER" id="PTHR23502">
    <property type="entry name" value="MAJOR FACILITATOR SUPERFAMILY"/>
    <property type="match status" value="1"/>
</dbReference>
<protein>
    <recommendedName>
        <fullName evidence="8">Bcr/CflA family efflux transporter</fullName>
    </recommendedName>
</protein>
<evidence type="ECO:0000256" key="2">
    <source>
        <dbReference type="ARBA" id="ARBA00006236"/>
    </source>
</evidence>
<dbReference type="PROSITE" id="PS50850">
    <property type="entry name" value="MFS"/>
    <property type="match status" value="1"/>
</dbReference>
<dbReference type="GO" id="GO:0042910">
    <property type="term" value="F:xenobiotic transmembrane transporter activity"/>
    <property type="evidence" value="ECO:0007669"/>
    <property type="project" value="InterPro"/>
</dbReference>
<gene>
    <name evidence="10" type="ORF">ABLV49_22495</name>
</gene>
<dbReference type="SUPFAM" id="SSF103473">
    <property type="entry name" value="MFS general substrate transporter"/>
    <property type="match status" value="1"/>
</dbReference>
<feature type="domain" description="Major facilitator superfamily (MFS) profile" evidence="9">
    <location>
        <begin position="1"/>
        <end position="383"/>
    </location>
</feature>
<dbReference type="Gene3D" id="1.20.1720.10">
    <property type="entry name" value="Multidrug resistance protein D"/>
    <property type="match status" value="1"/>
</dbReference>
<sequence length="383" mass="40511">MIILGLLTAFAPMSTDMYLPAFTAIAMDLGVSMSIVQATLAVYFAGTALGQIAYGPISDRYGRKPPLYVGLLLYIVASVGCAVAPNVEVLLVMRLLQAVGASAGMVIARAIVSDLFDHVGGVRAFSRMMLVMGVAPILAPLAGGQLFVWLGWRAIFWVLAAFGLLCLVMCVAGLRESHPPQRRSSADWVARMGGFIELLREPRFLGHAIVGALAMSAMFAYIAGSPFVFIELYGVPATHFGFLFGLNAVGLIGGSQLNARLLKSVHPERILHWGLFMLMASTLVLLAAGSSGTTQLSWLLGPLFVAIASLGLVIPNSAALALRGQAARAGVASALLGSLQFLIFGIAAAAVSLMHDGTAQPMTGTMAVCGLGAWWVHRWLRRR</sequence>
<keyword evidence="7 8" id="KW-0472">Membrane</keyword>
<feature type="transmembrane region" description="Helical" evidence="8">
    <location>
        <begin position="91"/>
        <end position="112"/>
    </location>
</feature>
<dbReference type="Pfam" id="PF07690">
    <property type="entry name" value="MFS_1"/>
    <property type="match status" value="1"/>
</dbReference>
<keyword evidence="4" id="KW-1003">Cell membrane</keyword>
<feature type="transmembrane region" description="Helical" evidence="8">
    <location>
        <begin position="270"/>
        <end position="290"/>
    </location>
</feature>
<dbReference type="FunFam" id="1.20.1720.10:FF:000005">
    <property type="entry name" value="Bcr/CflA family efflux transporter"/>
    <property type="match status" value="1"/>
</dbReference>
<evidence type="ECO:0000256" key="3">
    <source>
        <dbReference type="ARBA" id="ARBA00022448"/>
    </source>
</evidence>
<comment type="caution">
    <text evidence="8">Lacks conserved residue(s) required for the propagation of feature annotation.</text>
</comment>
<evidence type="ECO:0000259" key="9">
    <source>
        <dbReference type="PROSITE" id="PS50850"/>
    </source>
</evidence>
<name>A0AAU7LXW1_9BURK</name>
<feature type="transmembrane region" description="Helical" evidence="8">
    <location>
        <begin position="334"/>
        <end position="353"/>
    </location>
</feature>
<dbReference type="AlphaFoldDB" id="A0AAU7LXW1"/>